<dbReference type="RefSeq" id="WP_203982462.1">
    <property type="nucleotide sequence ID" value="NZ_BOOU01000012.1"/>
</dbReference>
<dbReference type="InterPro" id="IPR011990">
    <property type="entry name" value="TPR-like_helical_dom_sf"/>
</dbReference>
<dbReference type="InterPro" id="IPR058852">
    <property type="entry name" value="HTH_77"/>
</dbReference>
<evidence type="ECO:0000313" key="2">
    <source>
        <dbReference type="EMBL" id="GII75816.1"/>
    </source>
</evidence>
<keyword evidence="3" id="KW-1185">Reference proteome</keyword>
<dbReference type="Gene3D" id="1.25.40.10">
    <property type="entry name" value="Tetratricopeptide repeat domain"/>
    <property type="match status" value="1"/>
</dbReference>
<comment type="caution">
    <text evidence="2">The sequence shown here is derived from an EMBL/GenBank/DDBJ whole genome shotgun (WGS) entry which is preliminary data.</text>
</comment>
<accession>A0A919QX99</accession>
<dbReference type="Pfam" id="PF25872">
    <property type="entry name" value="HTH_77"/>
    <property type="match status" value="1"/>
</dbReference>
<reference evidence="2" key="1">
    <citation type="submission" date="2021-01" db="EMBL/GenBank/DDBJ databases">
        <title>Whole genome shotgun sequence of Sphaerisporangium rufum NBRC 109079.</title>
        <authorList>
            <person name="Komaki H."/>
            <person name="Tamura T."/>
        </authorList>
    </citation>
    <scope>NUCLEOTIDE SEQUENCE</scope>
    <source>
        <strain evidence="2">NBRC 109079</strain>
    </source>
</reference>
<evidence type="ECO:0000313" key="3">
    <source>
        <dbReference type="Proteomes" id="UP000655287"/>
    </source>
</evidence>
<feature type="domain" description="Winged helix-turn-helix" evidence="1">
    <location>
        <begin position="275"/>
        <end position="349"/>
    </location>
</feature>
<gene>
    <name evidence="2" type="ORF">Sru01_07980</name>
</gene>
<organism evidence="2 3">
    <name type="scientific">Sphaerisporangium rufum</name>
    <dbReference type="NCBI Taxonomy" id="1381558"/>
    <lineage>
        <taxon>Bacteria</taxon>
        <taxon>Bacillati</taxon>
        <taxon>Actinomycetota</taxon>
        <taxon>Actinomycetes</taxon>
        <taxon>Streptosporangiales</taxon>
        <taxon>Streptosporangiaceae</taxon>
        <taxon>Sphaerisporangium</taxon>
    </lineage>
</organism>
<dbReference type="SUPFAM" id="SSF48452">
    <property type="entry name" value="TPR-like"/>
    <property type="match status" value="1"/>
</dbReference>
<dbReference type="AlphaFoldDB" id="A0A919QX99"/>
<sequence>MTGRAGAGGLPAETTRLVGRRREIAEITRRLQTARLVTLTGVGGVGKTRLALRIARNAGDAFPGGVRFADLSGLPGPAALGRAVRAALASADGTGGPMAERLARLLAGRLGLLVLDGCEHVAEACASVVAALLAAVPALTVLATSRRVLGVPGESPFQVEPLPVEAPEDAGRNGAGDGGGEGAVALFADRAAAALPGFAPTPEVALLCRRLDGIPLAVELAAARLGTLTVGQLIRGAGDRFGLLADGGPAGSPRHRSLRAAIGWSHELCAPLERLLWARLSVFEPGFDLAAVRAVCADADPGRGLPAELVEDVLVALVDRSIVQRVDTGREIRFRMLDTVREYGAERLRELGLRAATRRRHREHYLALACRFDREWFGPDQVAWRARMSEELPNLRAVLDSCLADPAEHATALALAGRLAYLWMACGLAADGRHYLGRALAAGHVPGENRCRALWACAWLADLQGDLDTANDLATECLSEAFARRDQAAAGWGTVCCATTGLHWGYLAEALAMYEQARATHEDGGDREAGLAYTLVCEAYALTCLRRPEQALSRLRRQRSLSECRGDVWLRSSGDRVRSLIELDRGDARAAERFARAALRDKHRLHDGPGTADALSALAAAVASLGRMDRAARLLGVLRLVEDDCGLRAGRPRPMAPGAPAERQARAVLGDRAFEAAYDAARAQDRRAALEYALEETG</sequence>
<dbReference type="SUPFAM" id="SSF52540">
    <property type="entry name" value="P-loop containing nucleoside triphosphate hydrolases"/>
    <property type="match status" value="1"/>
</dbReference>
<name>A0A919QX99_9ACTN</name>
<dbReference type="PANTHER" id="PTHR47691:SF3">
    <property type="entry name" value="HTH-TYPE TRANSCRIPTIONAL REGULATOR RV0890C-RELATED"/>
    <property type="match status" value="1"/>
</dbReference>
<dbReference type="PRINTS" id="PR00364">
    <property type="entry name" value="DISEASERSIST"/>
</dbReference>
<protein>
    <recommendedName>
        <fullName evidence="1">Winged helix-turn-helix domain-containing protein</fullName>
    </recommendedName>
</protein>
<dbReference type="Gene3D" id="3.40.50.300">
    <property type="entry name" value="P-loop containing nucleotide triphosphate hydrolases"/>
    <property type="match status" value="1"/>
</dbReference>
<evidence type="ECO:0000259" key="1">
    <source>
        <dbReference type="Pfam" id="PF25872"/>
    </source>
</evidence>
<dbReference type="EMBL" id="BOOU01000012">
    <property type="protein sequence ID" value="GII75816.1"/>
    <property type="molecule type" value="Genomic_DNA"/>
</dbReference>
<proteinExistence type="predicted"/>
<dbReference type="Proteomes" id="UP000655287">
    <property type="component" value="Unassembled WGS sequence"/>
</dbReference>
<dbReference type="PANTHER" id="PTHR47691">
    <property type="entry name" value="REGULATOR-RELATED"/>
    <property type="match status" value="1"/>
</dbReference>
<dbReference type="InterPro" id="IPR027417">
    <property type="entry name" value="P-loop_NTPase"/>
</dbReference>